<gene>
    <name evidence="5" type="ORF">DJ90_521</name>
</gene>
<accession>A0A090ZH66</accession>
<evidence type="ECO:0000256" key="3">
    <source>
        <dbReference type="ARBA" id="ARBA00023163"/>
    </source>
</evidence>
<dbReference type="CDD" id="cd01392">
    <property type="entry name" value="HTH_LacI"/>
    <property type="match status" value="1"/>
</dbReference>
<dbReference type="Gene3D" id="3.40.50.2300">
    <property type="match status" value="2"/>
</dbReference>
<evidence type="ECO:0000259" key="4">
    <source>
        <dbReference type="PROSITE" id="PS50932"/>
    </source>
</evidence>
<dbReference type="CDD" id="cd06267">
    <property type="entry name" value="PBP1_LacI_sugar_binding-like"/>
    <property type="match status" value="1"/>
</dbReference>
<dbReference type="InterPro" id="IPR046335">
    <property type="entry name" value="LacI/GalR-like_sensor"/>
</dbReference>
<dbReference type="InterPro" id="IPR000843">
    <property type="entry name" value="HTH_LacI"/>
</dbReference>
<dbReference type="GO" id="GO:0003700">
    <property type="term" value="F:DNA-binding transcription factor activity"/>
    <property type="evidence" value="ECO:0007669"/>
    <property type="project" value="TreeGrafter"/>
</dbReference>
<dbReference type="SMART" id="SM00354">
    <property type="entry name" value="HTH_LACI"/>
    <property type="match status" value="1"/>
</dbReference>
<proteinExistence type="predicted"/>
<keyword evidence="1" id="KW-0805">Transcription regulation</keyword>
<evidence type="ECO:0000256" key="1">
    <source>
        <dbReference type="ARBA" id="ARBA00023015"/>
    </source>
</evidence>
<feature type="domain" description="HTH lacI-type" evidence="4">
    <location>
        <begin position="2"/>
        <end position="56"/>
    </location>
</feature>
<dbReference type="InterPro" id="IPR010982">
    <property type="entry name" value="Lambda_DNA-bd_dom_sf"/>
</dbReference>
<keyword evidence="2" id="KW-0238">DNA-binding</keyword>
<keyword evidence="3" id="KW-0804">Transcription</keyword>
<dbReference type="PANTHER" id="PTHR30146:SF109">
    <property type="entry name" value="HTH-TYPE TRANSCRIPTIONAL REGULATOR GALS"/>
    <property type="match status" value="1"/>
</dbReference>
<evidence type="ECO:0000256" key="2">
    <source>
        <dbReference type="ARBA" id="ARBA00023125"/>
    </source>
</evidence>
<dbReference type="Gene3D" id="1.10.260.40">
    <property type="entry name" value="lambda repressor-like DNA-binding domains"/>
    <property type="match status" value="1"/>
</dbReference>
<dbReference type="PANTHER" id="PTHR30146">
    <property type="entry name" value="LACI-RELATED TRANSCRIPTIONAL REPRESSOR"/>
    <property type="match status" value="1"/>
</dbReference>
<name>A0A090ZH66_PAEMA</name>
<reference evidence="5 6" key="1">
    <citation type="submission" date="2014-04" db="EMBL/GenBank/DDBJ databases">
        <authorList>
            <person name="Bishop-Lilly K.A."/>
            <person name="Broomall S.M."/>
            <person name="Chain P.S."/>
            <person name="Chertkov O."/>
            <person name="Coyne S.R."/>
            <person name="Daligault H.E."/>
            <person name="Davenport K.W."/>
            <person name="Erkkila T."/>
            <person name="Frey K.G."/>
            <person name="Gibbons H.S."/>
            <person name="Gu W."/>
            <person name="Jaissle J."/>
            <person name="Johnson S.L."/>
            <person name="Koroleva G.I."/>
            <person name="Ladner J.T."/>
            <person name="Lo C.-C."/>
            <person name="Minogue T.D."/>
            <person name="Munk C."/>
            <person name="Palacios G.F."/>
            <person name="Redden C.L."/>
            <person name="Rosenzweig C.N."/>
            <person name="Scholz M.B."/>
            <person name="Teshima H."/>
            <person name="Xu Y."/>
        </authorList>
    </citation>
    <scope>NUCLEOTIDE SEQUENCE [LARGE SCALE GENOMIC DNA]</scope>
    <source>
        <strain evidence="5 6">8244</strain>
    </source>
</reference>
<comment type="caution">
    <text evidence="5">The sequence shown here is derived from an EMBL/GenBank/DDBJ whole genome shotgun (WGS) entry which is preliminary data.</text>
</comment>
<dbReference type="RefSeq" id="WP_036621113.1">
    <property type="nucleotide sequence ID" value="NZ_BGML01000005.1"/>
</dbReference>
<evidence type="ECO:0000313" key="6">
    <source>
        <dbReference type="Proteomes" id="UP000029278"/>
    </source>
</evidence>
<keyword evidence="6" id="KW-1185">Reference proteome</keyword>
<dbReference type="InterPro" id="IPR028082">
    <property type="entry name" value="Peripla_BP_I"/>
</dbReference>
<dbReference type="GO" id="GO:0000976">
    <property type="term" value="F:transcription cis-regulatory region binding"/>
    <property type="evidence" value="ECO:0007669"/>
    <property type="project" value="TreeGrafter"/>
</dbReference>
<dbReference type="EMBL" id="JMQA01000020">
    <property type="protein sequence ID" value="KFN09992.1"/>
    <property type="molecule type" value="Genomic_DNA"/>
</dbReference>
<dbReference type="OrthoDB" id="9775106at2"/>
<dbReference type="Pfam" id="PF13377">
    <property type="entry name" value="Peripla_BP_3"/>
    <property type="match status" value="1"/>
</dbReference>
<dbReference type="AlphaFoldDB" id="A0A090ZH66"/>
<evidence type="ECO:0000313" key="5">
    <source>
        <dbReference type="EMBL" id="KFN09992.1"/>
    </source>
</evidence>
<dbReference type="Pfam" id="PF00356">
    <property type="entry name" value="LacI"/>
    <property type="match status" value="1"/>
</dbReference>
<dbReference type="GeneID" id="77012332"/>
<dbReference type="HOGENOM" id="CLU_037628_6_2_9"/>
<organism evidence="5 6">
    <name type="scientific">Paenibacillus macerans</name>
    <name type="common">Bacillus macerans</name>
    <dbReference type="NCBI Taxonomy" id="44252"/>
    <lineage>
        <taxon>Bacteria</taxon>
        <taxon>Bacillati</taxon>
        <taxon>Bacillota</taxon>
        <taxon>Bacilli</taxon>
        <taxon>Bacillales</taxon>
        <taxon>Paenibacillaceae</taxon>
        <taxon>Paenibacillus</taxon>
    </lineage>
</organism>
<sequence>MATIKDIAKLLDISVSAVSMALNDSPEIADKTKKKVREAAKQLNYVRNGSAIDLQRKKTNVVLLIADNPTRPYFTDSLEAVQNELKVKNIDLVIITANDKHKGTAERFISENRADAVICMSKFISDEFVNAYANKSMPIFVMGRTPEFIVNEHVVNVVLDYDRTGEDIVEYLIAKGHRKIAFVRGSKTSIGTNYRYKGYLRTLKRYKLAFDKELTFEARGSDYDHGYGVTEKMIGKIASGQIDAIFYATDDLAVGGLRKLLENGISVPEDVSIVGYNNYPISKIVTPQITTVDLHQKKVMRRVAKSLIAMMDGSKTRADVVKKLQQDAIFQSEIIERGSVKNRE</sequence>
<dbReference type="PATRIC" id="fig|44252.3.peg.1761"/>
<dbReference type="SUPFAM" id="SSF47413">
    <property type="entry name" value="lambda repressor-like DNA-binding domains"/>
    <property type="match status" value="1"/>
</dbReference>
<dbReference type="SUPFAM" id="SSF53822">
    <property type="entry name" value="Periplasmic binding protein-like I"/>
    <property type="match status" value="1"/>
</dbReference>
<dbReference type="Proteomes" id="UP000029278">
    <property type="component" value="Unassembled WGS sequence"/>
</dbReference>
<protein>
    <submittedName>
        <fullName evidence="5">Periplasmic binding s and sugar binding domain of LacI family protein</fullName>
    </submittedName>
</protein>
<dbReference type="PROSITE" id="PS50932">
    <property type="entry name" value="HTH_LACI_2"/>
    <property type="match status" value="1"/>
</dbReference>
<dbReference type="STRING" id="44252.DJ90_521"/>